<name>A0A9D4PLE9_RHISA</name>
<dbReference type="AlphaFoldDB" id="A0A9D4PLE9"/>
<evidence type="ECO:0000256" key="1">
    <source>
        <dbReference type="SAM" id="MobiDB-lite"/>
    </source>
</evidence>
<gene>
    <name evidence="2" type="ORF">HPB52_003972</name>
</gene>
<feature type="compositionally biased region" description="Low complexity" evidence="1">
    <location>
        <begin position="151"/>
        <end position="160"/>
    </location>
</feature>
<evidence type="ECO:0000313" key="3">
    <source>
        <dbReference type="Proteomes" id="UP000821837"/>
    </source>
</evidence>
<comment type="caution">
    <text evidence="2">The sequence shown here is derived from an EMBL/GenBank/DDBJ whole genome shotgun (WGS) entry which is preliminary data.</text>
</comment>
<dbReference type="Proteomes" id="UP000821837">
    <property type="component" value="Chromosome 6"/>
</dbReference>
<feature type="region of interest" description="Disordered" evidence="1">
    <location>
        <begin position="151"/>
        <end position="181"/>
    </location>
</feature>
<organism evidence="2 3">
    <name type="scientific">Rhipicephalus sanguineus</name>
    <name type="common">Brown dog tick</name>
    <name type="synonym">Ixodes sanguineus</name>
    <dbReference type="NCBI Taxonomy" id="34632"/>
    <lineage>
        <taxon>Eukaryota</taxon>
        <taxon>Metazoa</taxon>
        <taxon>Ecdysozoa</taxon>
        <taxon>Arthropoda</taxon>
        <taxon>Chelicerata</taxon>
        <taxon>Arachnida</taxon>
        <taxon>Acari</taxon>
        <taxon>Parasitiformes</taxon>
        <taxon>Ixodida</taxon>
        <taxon>Ixodoidea</taxon>
        <taxon>Ixodidae</taxon>
        <taxon>Rhipicephalinae</taxon>
        <taxon>Rhipicephalus</taxon>
        <taxon>Rhipicephalus</taxon>
    </lineage>
</organism>
<sequence length="346" mass="38854">MRYDSLLSVNKTWPEWKVELKHAFPTTAGMQRLHQEMEDRIYKRGKPLTTGGYGSGRVTRVPFTEQPRITIVRRRDTVRIFEEEKNVDEGDDTLQSIEIPDLPRRPVCLWAKDSTVVLPNYVGFVELYVTGSKPNADVFADAQLRCQEGTPQQLPRAAPKQPRRQPEPAAPTPPRTTPEQRSVATWTHQDDQEMPRYFVSDLPWKAQRRVRREMLLDHVPWPFCGRTITEADVRSQGARLPDPPGLQACALCGVTVYFKSHYQGALHVAKTKAARDSRRHQAPTPTAPPLALPDQDLTTLCIERMVTSPNFAALVGTAPPAAAASAPYADDGVNDLLLDLSDENFI</sequence>
<accession>A0A9D4PLE9</accession>
<keyword evidence="3" id="KW-1185">Reference proteome</keyword>
<dbReference type="VEuPathDB" id="VectorBase:RSAN_047540"/>
<evidence type="ECO:0000313" key="2">
    <source>
        <dbReference type="EMBL" id="KAH7946749.1"/>
    </source>
</evidence>
<protein>
    <submittedName>
        <fullName evidence="2">Uncharacterized protein</fullName>
    </submittedName>
</protein>
<dbReference type="VEuPathDB" id="VectorBase:RSAN_026059"/>
<reference evidence="2" key="1">
    <citation type="journal article" date="2020" name="Cell">
        <title>Large-Scale Comparative Analyses of Tick Genomes Elucidate Their Genetic Diversity and Vector Capacities.</title>
        <authorList>
            <consortium name="Tick Genome and Microbiome Consortium (TIGMIC)"/>
            <person name="Jia N."/>
            <person name="Wang J."/>
            <person name="Shi W."/>
            <person name="Du L."/>
            <person name="Sun Y."/>
            <person name="Zhan W."/>
            <person name="Jiang J.F."/>
            <person name="Wang Q."/>
            <person name="Zhang B."/>
            <person name="Ji P."/>
            <person name="Bell-Sakyi L."/>
            <person name="Cui X.M."/>
            <person name="Yuan T.T."/>
            <person name="Jiang B.G."/>
            <person name="Yang W.F."/>
            <person name="Lam T.T."/>
            <person name="Chang Q.C."/>
            <person name="Ding S.J."/>
            <person name="Wang X.J."/>
            <person name="Zhu J.G."/>
            <person name="Ruan X.D."/>
            <person name="Zhao L."/>
            <person name="Wei J.T."/>
            <person name="Ye R.Z."/>
            <person name="Que T.C."/>
            <person name="Du C.H."/>
            <person name="Zhou Y.H."/>
            <person name="Cheng J.X."/>
            <person name="Dai P.F."/>
            <person name="Guo W.B."/>
            <person name="Han X.H."/>
            <person name="Huang E.J."/>
            <person name="Li L.F."/>
            <person name="Wei W."/>
            <person name="Gao Y.C."/>
            <person name="Liu J.Z."/>
            <person name="Shao H.Z."/>
            <person name="Wang X."/>
            <person name="Wang C.C."/>
            <person name="Yang T.C."/>
            <person name="Huo Q.B."/>
            <person name="Li W."/>
            <person name="Chen H.Y."/>
            <person name="Chen S.E."/>
            <person name="Zhou L.G."/>
            <person name="Ni X.B."/>
            <person name="Tian J.H."/>
            <person name="Sheng Y."/>
            <person name="Liu T."/>
            <person name="Pan Y.S."/>
            <person name="Xia L.Y."/>
            <person name="Li J."/>
            <person name="Zhao F."/>
            <person name="Cao W.C."/>
        </authorList>
    </citation>
    <scope>NUCLEOTIDE SEQUENCE</scope>
    <source>
        <strain evidence="2">Rsan-2018</strain>
    </source>
</reference>
<reference evidence="2" key="2">
    <citation type="submission" date="2021-09" db="EMBL/GenBank/DDBJ databases">
        <authorList>
            <person name="Jia N."/>
            <person name="Wang J."/>
            <person name="Shi W."/>
            <person name="Du L."/>
            <person name="Sun Y."/>
            <person name="Zhan W."/>
            <person name="Jiang J."/>
            <person name="Wang Q."/>
            <person name="Zhang B."/>
            <person name="Ji P."/>
            <person name="Sakyi L.B."/>
            <person name="Cui X."/>
            <person name="Yuan T."/>
            <person name="Jiang B."/>
            <person name="Yang W."/>
            <person name="Lam T.T.-Y."/>
            <person name="Chang Q."/>
            <person name="Ding S."/>
            <person name="Wang X."/>
            <person name="Zhu J."/>
            <person name="Ruan X."/>
            <person name="Zhao L."/>
            <person name="Wei J."/>
            <person name="Que T."/>
            <person name="Du C."/>
            <person name="Cheng J."/>
            <person name="Dai P."/>
            <person name="Han X."/>
            <person name="Huang E."/>
            <person name="Gao Y."/>
            <person name="Liu J."/>
            <person name="Shao H."/>
            <person name="Ye R."/>
            <person name="Li L."/>
            <person name="Wei W."/>
            <person name="Wang X."/>
            <person name="Wang C."/>
            <person name="Huo Q."/>
            <person name="Li W."/>
            <person name="Guo W."/>
            <person name="Chen H."/>
            <person name="Chen S."/>
            <person name="Zhou L."/>
            <person name="Zhou L."/>
            <person name="Ni X."/>
            <person name="Tian J."/>
            <person name="Zhou Y."/>
            <person name="Sheng Y."/>
            <person name="Liu T."/>
            <person name="Pan Y."/>
            <person name="Xia L."/>
            <person name="Li J."/>
            <person name="Zhao F."/>
            <person name="Cao W."/>
        </authorList>
    </citation>
    <scope>NUCLEOTIDE SEQUENCE</scope>
    <source>
        <strain evidence="2">Rsan-2018</strain>
        <tissue evidence="2">Larvae</tissue>
    </source>
</reference>
<proteinExistence type="predicted"/>
<dbReference type="EMBL" id="JABSTV010001252">
    <property type="protein sequence ID" value="KAH7946749.1"/>
    <property type="molecule type" value="Genomic_DNA"/>
</dbReference>